<evidence type="ECO:0000256" key="3">
    <source>
        <dbReference type="ARBA" id="ARBA00022898"/>
    </source>
</evidence>
<dbReference type="InterPro" id="IPR015424">
    <property type="entry name" value="PyrdxlP-dep_Trfase"/>
</dbReference>
<protein>
    <recommendedName>
        <fullName evidence="2">cysteine-S-conjugate beta-lyase</fullName>
        <ecNumber evidence="2">4.4.1.13</ecNumber>
    </recommendedName>
</protein>
<evidence type="ECO:0000313" key="7">
    <source>
        <dbReference type="EMBL" id="MBB2893430.1"/>
    </source>
</evidence>
<accession>A0A839N6R0</accession>
<keyword evidence="3" id="KW-0663">Pyridoxal phosphate</keyword>
<comment type="caution">
    <text evidence="7">The sequence shown here is derived from an EMBL/GenBank/DDBJ whole genome shotgun (WGS) entry which is preliminary data.</text>
</comment>
<feature type="domain" description="Aminotransferase class I/classII large" evidence="6">
    <location>
        <begin position="33"/>
        <end position="370"/>
    </location>
</feature>
<dbReference type="InterPro" id="IPR015422">
    <property type="entry name" value="PyrdxlP-dep_Trfase_small"/>
</dbReference>
<comment type="cofactor">
    <cofactor evidence="1">
        <name>pyridoxal 5'-phosphate</name>
        <dbReference type="ChEBI" id="CHEBI:597326"/>
    </cofactor>
</comment>
<evidence type="ECO:0000313" key="8">
    <source>
        <dbReference type="Proteomes" id="UP000559182"/>
    </source>
</evidence>
<dbReference type="EMBL" id="JACHVQ010000003">
    <property type="protein sequence ID" value="MBB2893430.1"/>
    <property type="molecule type" value="Genomic_DNA"/>
</dbReference>
<gene>
    <name evidence="7" type="ORF">FHU39_003461</name>
</gene>
<dbReference type="EC" id="4.4.1.13" evidence="2"/>
<proteinExistence type="inferred from homology"/>
<dbReference type="PANTHER" id="PTHR43525">
    <property type="entry name" value="PROTEIN MALY"/>
    <property type="match status" value="1"/>
</dbReference>
<dbReference type="GO" id="GO:0047804">
    <property type="term" value="F:cysteine-S-conjugate beta-lyase activity"/>
    <property type="evidence" value="ECO:0007669"/>
    <property type="project" value="UniProtKB-EC"/>
</dbReference>
<evidence type="ECO:0000256" key="1">
    <source>
        <dbReference type="ARBA" id="ARBA00001933"/>
    </source>
</evidence>
<dbReference type="Gene3D" id="3.90.1150.10">
    <property type="entry name" value="Aspartate Aminotransferase, domain 1"/>
    <property type="match status" value="1"/>
</dbReference>
<dbReference type="AlphaFoldDB" id="A0A839N6R0"/>
<evidence type="ECO:0000256" key="4">
    <source>
        <dbReference type="ARBA" id="ARBA00023239"/>
    </source>
</evidence>
<comment type="similarity">
    <text evidence="5">Belongs to the class-II pyridoxal-phosphate-dependent aminotransferase family. MalY/PatB cystathionine beta-lyase subfamily.</text>
</comment>
<dbReference type="InterPro" id="IPR015421">
    <property type="entry name" value="PyrdxlP-dep_Trfase_major"/>
</dbReference>
<dbReference type="GO" id="GO:0030170">
    <property type="term" value="F:pyridoxal phosphate binding"/>
    <property type="evidence" value="ECO:0007669"/>
    <property type="project" value="InterPro"/>
</dbReference>
<dbReference type="InterPro" id="IPR051798">
    <property type="entry name" value="Class-II_PLP-Dep_Aminotrans"/>
</dbReference>
<keyword evidence="4 7" id="KW-0456">Lyase</keyword>
<evidence type="ECO:0000256" key="5">
    <source>
        <dbReference type="ARBA" id="ARBA00037974"/>
    </source>
</evidence>
<sequence>MKADPIELLRARTSEKWVTYPDDVLPLFVAETDYPIAPVVAEAVIDRVRASDTGYVSDASPAARAFAGFAGRRWDWALDPSLVRCTTDVSVAIVEVLRVLLEPGSRVAIMPPVYPPFFGLVPEAGHTTYEVPLVDRRIDLAGVEAAFVDGVKAVLLCHPHNPIGVPHPADDLRALAELAREHGAFVVSDEIHGPLTHPDGHFVPFLDTCAAAREVGVCVTSASKGWNIAGFKCAMIVADDPAVNARLDRMSEEVLWRTSILGMHASAAAFTHGAEWLDATIAAMVESRRLLTSLLAEHLPEVDYREPTASYLAWLDLRALADDPNPAARILTDAKVALTPGPDFGAPGVGHVRLNLACSAEMLTAAVERIATTYRS</sequence>
<dbReference type="CDD" id="cd00609">
    <property type="entry name" value="AAT_like"/>
    <property type="match status" value="1"/>
</dbReference>
<dbReference type="Proteomes" id="UP000559182">
    <property type="component" value="Unassembled WGS sequence"/>
</dbReference>
<organism evidence="7 8">
    <name type="scientific">Flexivirga oryzae</name>
    <dbReference type="NCBI Taxonomy" id="1794944"/>
    <lineage>
        <taxon>Bacteria</taxon>
        <taxon>Bacillati</taxon>
        <taxon>Actinomycetota</taxon>
        <taxon>Actinomycetes</taxon>
        <taxon>Micrococcales</taxon>
        <taxon>Dermacoccaceae</taxon>
        <taxon>Flexivirga</taxon>
    </lineage>
</organism>
<keyword evidence="8" id="KW-1185">Reference proteome</keyword>
<dbReference type="PANTHER" id="PTHR43525:SF2">
    <property type="entry name" value="CYSTATHIONINE BETA-LYASE-RELATED"/>
    <property type="match status" value="1"/>
</dbReference>
<reference evidence="7 8" key="1">
    <citation type="submission" date="2020-08" db="EMBL/GenBank/DDBJ databases">
        <title>Sequencing the genomes of 1000 actinobacteria strains.</title>
        <authorList>
            <person name="Klenk H.-P."/>
        </authorList>
    </citation>
    <scope>NUCLEOTIDE SEQUENCE [LARGE SCALE GENOMIC DNA]</scope>
    <source>
        <strain evidence="7 8">DSM 105369</strain>
    </source>
</reference>
<dbReference type="Gene3D" id="3.40.640.10">
    <property type="entry name" value="Type I PLP-dependent aspartate aminotransferase-like (Major domain)"/>
    <property type="match status" value="1"/>
</dbReference>
<dbReference type="SUPFAM" id="SSF53383">
    <property type="entry name" value="PLP-dependent transferases"/>
    <property type="match status" value="1"/>
</dbReference>
<dbReference type="Pfam" id="PF00155">
    <property type="entry name" value="Aminotran_1_2"/>
    <property type="match status" value="1"/>
</dbReference>
<name>A0A839N6R0_9MICO</name>
<evidence type="ECO:0000259" key="6">
    <source>
        <dbReference type="Pfam" id="PF00155"/>
    </source>
</evidence>
<dbReference type="InterPro" id="IPR004839">
    <property type="entry name" value="Aminotransferase_I/II_large"/>
</dbReference>
<evidence type="ECO:0000256" key="2">
    <source>
        <dbReference type="ARBA" id="ARBA00012224"/>
    </source>
</evidence>